<organism evidence="1 2">
    <name type="scientific">Trichormus variabilis N2B</name>
    <dbReference type="NCBI Taxonomy" id="2681315"/>
    <lineage>
        <taxon>Bacteria</taxon>
        <taxon>Bacillati</taxon>
        <taxon>Cyanobacteriota</taxon>
        <taxon>Cyanophyceae</taxon>
        <taxon>Nostocales</taxon>
        <taxon>Nostocaceae</taxon>
        <taxon>Trichormus</taxon>
    </lineage>
</organism>
<proteinExistence type="predicted"/>
<gene>
    <name evidence="1" type="ORF">GNE12_14305</name>
</gene>
<dbReference type="EMBL" id="JACKZP010000051">
    <property type="protein sequence ID" value="MBC1303087.1"/>
    <property type="molecule type" value="Genomic_DNA"/>
</dbReference>
<dbReference type="GeneID" id="58724354"/>
<protein>
    <submittedName>
        <fullName evidence="1">Uncharacterized protein</fullName>
    </submittedName>
</protein>
<reference evidence="1 2" key="1">
    <citation type="submission" date="2019-11" db="EMBL/GenBank/DDBJ databases">
        <title>Comparison of genomes from free-living endosymbiotic cyanobacteria isolated from Azolla.</title>
        <authorList>
            <person name="Thiel T."/>
            <person name="Pratte B."/>
        </authorList>
    </citation>
    <scope>NUCLEOTIDE SEQUENCE [LARGE SCALE GENOMIC DNA]</scope>
    <source>
        <strain evidence="1 2">N2B</strain>
    </source>
</reference>
<dbReference type="RefSeq" id="WP_153228376.1">
    <property type="nucleotide sequence ID" value="NZ_JACKZP010000051.1"/>
</dbReference>
<dbReference type="Proteomes" id="UP000570851">
    <property type="component" value="Unassembled WGS sequence"/>
</dbReference>
<evidence type="ECO:0000313" key="2">
    <source>
        <dbReference type="Proteomes" id="UP000570851"/>
    </source>
</evidence>
<evidence type="ECO:0000313" key="1">
    <source>
        <dbReference type="EMBL" id="MBC1303087.1"/>
    </source>
</evidence>
<comment type="caution">
    <text evidence="1">The sequence shown here is derived from an EMBL/GenBank/DDBJ whole genome shotgun (WGS) entry which is preliminary data.</text>
</comment>
<sequence>MDGVGFRHVSLYKEEKISLERRMGRWFGINICGDRTNGMTKEFTVPSYLRTDAALFYRSDRSILPHAT</sequence>
<accession>A0ABR6S9J8</accession>
<keyword evidence="2" id="KW-1185">Reference proteome</keyword>
<name>A0ABR6S9J8_ANAVA</name>